<dbReference type="EMBL" id="DUZY01000005">
    <property type="protein sequence ID" value="DAD39065.1"/>
    <property type="molecule type" value="Genomic_DNA"/>
</dbReference>
<evidence type="ECO:0000313" key="1">
    <source>
        <dbReference type="EMBL" id="DAD39065.1"/>
    </source>
</evidence>
<protein>
    <submittedName>
        <fullName evidence="1">Uncharacterized protein</fullName>
    </submittedName>
</protein>
<dbReference type="AlphaFoldDB" id="A0A822Z6G7"/>
<dbReference type="Proteomes" id="UP000607653">
    <property type="component" value="Unassembled WGS sequence"/>
</dbReference>
<keyword evidence="2" id="KW-1185">Reference proteome</keyword>
<gene>
    <name evidence="1" type="ORF">HUJ06_013388</name>
</gene>
<reference evidence="1 2" key="1">
    <citation type="journal article" date="2020" name="Mol. Biol. Evol.">
        <title>Distinct Expression and Methylation Patterns for Genes with Different Fates following a Single Whole-Genome Duplication in Flowering Plants.</title>
        <authorList>
            <person name="Shi T."/>
            <person name="Rahmani R.S."/>
            <person name="Gugger P.F."/>
            <person name="Wang M."/>
            <person name="Li H."/>
            <person name="Zhang Y."/>
            <person name="Li Z."/>
            <person name="Wang Q."/>
            <person name="Van de Peer Y."/>
            <person name="Marchal K."/>
            <person name="Chen J."/>
        </authorList>
    </citation>
    <scope>NUCLEOTIDE SEQUENCE [LARGE SCALE GENOMIC DNA]</scope>
    <source>
        <tissue evidence="1">Leaf</tissue>
    </source>
</reference>
<sequence length="22" mass="2697">MPLPRTPLRFCLSCPERDVFYR</sequence>
<name>A0A822Z6G7_NELNU</name>
<comment type="caution">
    <text evidence="1">The sequence shown here is derived from an EMBL/GenBank/DDBJ whole genome shotgun (WGS) entry which is preliminary data.</text>
</comment>
<proteinExistence type="predicted"/>
<organism evidence="1 2">
    <name type="scientific">Nelumbo nucifera</name>
    <name type="common">Sacred lotus</name>
    <dbReference type="NCBI Taxonomy" id="4432"/>
    <lineage>
        <taxon>Eukaryota</taxon>
        <taxon>Viridiplantae</taxon>
        <taxon>Streptophyta</taxon>
        <taxon>Embryophyta</taxon>
        <taxon>Tracheophyta</taxon>
        <taxon>Spermatophyta</taxon>
        <taxon>Magnoliopsida</taxon>
        <taxon>Proteales</taxon>
        <taxon>Nelumbonaceae</taxon>
        <taxon>Nelumbo</taxon>
    </lineage>
</organism>
<evidence type="ECO:0000313" key="2">
    <source>
        <dbReference type="Proteomes" id="UP000607653"/>
    </source>
</evidence>
<accession>A0A822Z6G7</accession>